<proteinExistence type="predicted"/>
<dbReference type="PROSITE" id="PS51482">
    <property type="entry name" value="DEGV"/>
    <property type="match status" value="1"/>
</dbReference>
<evidence type="ECO:0000313" key="1">
    <source>
        <dbReference type="EMBL" id="GAI98499.1"/>
    </source>
</evidence>
<feature type="non-terminal residue" evidence="1">
    <location>
        <position position="1"/>
    </location>
</feature>
<dbReference type="EMBL" id="BARW01015750">
    <property type="protein sequence ID" value="GAI98499.1"/>
    <property type="molecule type" value="Genomic_DNA"/>
</dbReference>
<accession>X1V1L5</accession>
<dbReference type="AlphaFoldDB" id="X1V1L5"/>
<evidence type="ECO:0008006" key="2">
    <source>
        <dbReference type="Google" id="ProtNLM"/>
    </source>
</evidence>
<dbReference type="SUPFAM" id="SSF82549">
    <property type="entry name" value="DAK1/DegV-like"/>
    <property type="match status" value="1"/>
</dbReference>
<sequence length="82" mass="9139">PAGRTRSRAKALERLYNFVMSYSHIEEMAVEDTATPDEAEMLVERLSSKYPKERIYRSKMTPAIGTHTGPGLLLVTVLGDKG</sequence>
<dbReference type="Gene3D" id="3.30.1180.10">
    <property type="match status" value="1"/>
</dbReference>
<dbReference type="InterPro" id="IPR043168">
    <property type="entry name" value="DegV_C"/>
</dbReference>
<organism evidence="1">
    <name type="scientific">marine sediment metagenome</name>
    <dbReference type="NCBI Taxonomy" id="412755"/>
    <lineage>
        <taxon>unclassified sequences</taxon>
        <taxon>metagenomes</taxon>
        <taxon>ecological metagenomes</taxon>
    </lineage>
</organism>
<gene>
    <name evidence="1" type="ORF">S12H4_27578</name>
</gene>
<name>X1V1L5_9ZZZZ</name>
<protein>
    <recommendedName>
        <fullName evidence="2">DegV family protein</fullName>
    </recommendedName>
</protein>
<reference evidence="1" key="1">
    <citation type="journal article" date="2014" name="Front. Microbiol.">
        <title>High frequency of phylogenetically diverse reductive dehalogenase-homologous genes in deep subseafloor sedimentary metagenomes.</title>
        <authorList>
            <person name="Kawai M."/>
            <person name="Futagami T."/>
            <person name="Toyoda A."/>
            <person name="Takaki Y."/>
            <person name="Nishi S."/>
            <person name="Hori S."/>
            <person name="Arai W."/>
            <person name="Tsubouchi T."/>
            <person name="Morono Y."/>
            <person name="Uchiyama I."/>
            <person name="Ito T."/>
            <person name="Fujiyama A."/>
            <person name="Inagaki F."/>
            <person name="Takami H."/>
        </authorList>
    </citation>
    <scope>NUCLEOTIDE SEQUENCE</scope>
    <source>
        <strain evidence="1">Expedition CK06-06</strain>
    </source>
</reference>
<dbReference type="InterPro" id="IPR003797">
    <property type="entry name" value="DegV"/>
</dbReference>
<dbReference type="Pfam" id="PF02645">
    <property type="entry name" value="DegV"/>
    <property type="match status" value="1"/>
</dbReference>
<comment type="caution">
    <text evidence="1">The sequence shown here is derived from an EMBL/GenBank/DDBJ whole genome shotgun (WGS) entry which is preliminary data.</text>
</comment>